<dbReference type="GO" id="GO:0003735">
    <property type="term" value="F:structural constituent of ribosome"/>
    <property type="evidence" value="ECO:0007669"/>
    <property type="project" value="InterPro"/>
</dbReference>
<dbReference type="SUPFAM" id="SSF160369">
    <property type="entry name" value="Ribosomal protein L10-like"/>
    <property type="match status" value="1"/>
</dbReference>
<comment type="function">
    <text evidence="1 6">Forms part of the ribosomal stalk, playing a central role in the interaction of the ribosome with GTP-bound translation factors.</text>
</comment>
<reference evidence="7" key="1">
    <citation type="submission" date="2021-03" db="EMBL/GenBank/DDBJ databases">
        <title>Acanthopleuribacteraceae sp. M133.</title>
        <authorList>
            <person name="Wang G."/>
        </authorList>
    </citation>
    <scope>NUCLEOTIDE SEQUENCE</scope>
    <source>
        <strain evidence="7">M133</strain>
    </source>
</reference>
<dbReference type="HAMAP" id="MF_00362">
    <property type="entry name" value="Ribosomal_uL10"/>
    <property type="match status" value="1"/>
</dbReference>
<name>A0A8A4TUV9_SULCO</name>
<keyword evidence="4 6" id="KW-0687">Ribonucleoprotein</keyword>
<dbReference type="CDD" id="cd05797">
    <property type="entry name" value="Ribosomal_L10"/>
    <property type="match status" value="1"/>
</dbReference>
<dbReference type="GO" id="GO:0006412">
    <property type="term" value="P:translation"/>
    <property type="evidence" value="ECO:0007669"/>
    <property type="project" value="UniProtKB-UniRule"/>
</dbReference>
<gene>
    <name evidence="6 7" type="primary">rplJ</name>
    <name evidence="7" type="ORF">J3U87_10665</name>
</gene>
<keyword evidence="6" id="KW-0699">rRNA-binding</keyword>
<dbReference type="GO" id="GO:0070180">
    <property type="term" value="F:large ribosomal subunit rRNA binding"/>
    <property type="evidence" value="ECO:0007669"/>
    <property type="project" value="UniProtKB-UniRule"/>
</dbReference>
<proteinExistence type="inferred from homology"/>
<dbReference type="PROSITE" id="PS01109">
    <property type="entry name" value="RIBOSOMAL_L10"/>
    <property type="match status" value="1"/>
</dbReference>
<dbReference type="PANTHER" id="PTHR11560">
    <property type="entry name" value="39S RIBOSOMAL PROTEIN L10, MITOCHONDRIAL"/>
    <property type="match status" value="1"/>
</dbReference>
<keyword evidence="8" id="KW-1185">Reference proteome</keyword>
<evidence type="ECO:0000256" key="3">
    <source>
        <dbReference type="ARBA" id="ARBA00022980"/>
    </source>
</evidence>
<evidence type="ECO:0000256" key="5">
    <source>
        <dbReference type="ARBA" id="ARBA00035202"/>
    </source>
</evidence>
<dbReference type="InterPro" id="IPR002363">
    <property type="entry name" value="Ribosomal_uL10_CS_bac"/>
</dbReference>
<evidence type="ECO:0000313" key="8">
    <source>
        <dbReference type="Proteomes" id="UP000663929"/>
    </source>
</evidence>
<dbReference type="EMBL" id="CP071793">
    <property type="protein sequence ID" value="QTD52928.1"/>
    <property type="molecule type" value="Genomic_DNA"/>
</dbReference>
<evidence type="ECO:0000256" key="6">
    <source>
        <dbReference type="HAMAP-Rule" id="MF_00362"/>
    </source>
</evidence>
<dbReference type="InterPro" id="IPR043141">
    <property type="entry name" value="Ribosomal_uL10-like_sf"/>
</dbReference>
<dbReference type="AlphaFoldDB" id="A0A8A4TUV9"/>
<sequence>MDKQSKREIVQQLREDLQGVNSVLLCNFKGLSVEKDTQLRRKVRESGAKYVVVKNTLLKLAFADSDFSQVNDKLVGNTALAYHEEDIVGLAKVVSDFAKDNDAFEFKAGVVEGKAIDINGLKALAELPPKEVLVSKLMYMMNYPIQGLVTALSGVSRNFVVVLDQIKQKKEQEG</sequence>
<evidence type="ECO:0000313" key="7">
    <source>
        <dbReference type="EMBL" id="QTD52928.1"/>
    </source>
</evidence>
<keyword evidence="3 6" id="KW-0689">Ribosomal protein</keyword>
<dbReference type="Pfam" id="PF00466">
    <property type="entry name" value="Ribosomal_L10"/>
    <property type="match status" value="1"/>
</dbReference>
<protein>
    <recommendedName>
        <fullName evidence="5 6">Large ribosomal subunit protein uL10</fullName>
    </recommendedName>
</protein>
<keyword evidence="6" id="KW-0694">RNA-binding</keyword>
<dbReference type="Gene3D" id="3.30.70.1730">
    <property type="match status" value="1"/>
</dbReference>
<evidence type="ECO:0000256" key="2">
    <source>
        <dbReference type="ARBA" id="ARBA00008889"/>
    </source>
</evidence>
<comment type="subunit">
    <text evidence="6">Part of the ribosomal stalk of the 50S ribosomal subunit. The N-terminus interacts with L11 and the large rRNA to form the base of the stalk. The C-terminus forms an elongated spine to which L12 dimers bind in a sequential fashion forming a multimeric L10(L12)X complex.</text>
</comment>
<dbReference type="NCBIfam" id="NF000955">
    <property type="entry name" value="PRK00099.1-1"/>
    <property type="match status" value="1"/>
</dbReference>
<accession>A0A8A4TUV9</accession>
<dbReference type="InterPro" id="IPR047865">
    <property type="entry name" value="Ribosomal_uL10_bac_type"/>
</dbReference>
<dbReference type="KEGG" id="scor:J3U87_10665"/>
<dbReference type="InterPro" id="IPR001790">
    <property type="entry name" value="Ribosomal_uL10"/>
</dbReference>
<dbReference type="Gene3D" id="6.10.250.290">
    <property type="match status" value="1"/>
</dbReference>
<dbReference type="GO" id="GO:0015934">
    <property type="term" value="C:large ribosomal subunit"/>
    <property type="evidence" value="ECO:0007669"/>
    <property type="project" value="InterPro"/>
</dbReference>
<evidence type="ECO:0000256" key="1">
    <source>
        <dbReference type="ARBA" id="ARBA00002633"/>
    </source>
</evidence>
<dbReference type="Proteomes" id="UP000663929">
    <property type="component" value="Chromosome"/>
</dbReference>
<comment type="similarity">
    <text evidence="2 6">Belongs to the universal ribosomal protein uL10 family.</text>
</comment>
<organism evidence="7 8">
    <name type="scientific">Sulfidibacter corallicola</name>
    <dbReference type="NCBI Taxonomy" id="2818388"/>
    <lineage>
        <taxon>Bacteria</taxon>
        <taxon>Pseudomonadati</taxon>
        <taxon>Acidobacteriota</taxon>
        <taxon>Holophagae</taxon>
        <taxon>Acanthopleuribacterales</taxon>
        <taxon>Acanthopleuribacteraceae</taxon>
        <taxon>Sulfidibacter</taxon>
    </lineage>
</organism>
<evidence type="ECO:0000256" key="4">
    <source>
        <dbReference type="ARBA" id="ARBA00023274"/>
    </source>
</evidence>
<dbReference type="RefSeq" id="WP_237383026.1">
    <property type="nucleotide sequence ID" value="NZ_CP071793.1"/>
</dbReference>
<dbReference type="InterPro" id="IPR022973">
    <property type="entry name" value="Ribosomal_uL10_bac"/>
</dbReference>